<feature type="transmembrane region" description="Helical" evidence="2">
    <location>
        <begin position="6"/>
        <end position="29"/>
    </location>
</feature>
<dbReference type="Pfam" id="PF09335">
    <property type="entry name" value="VTT_dom"/>
    <property type="match status" value="1"/>
</dbReference>
<evidence type="ECO:0000313" key="5">
    <source>
        <dbReference type="Proteomes" id="UP000293568"/>
    </source>
</evidence>
<dbReference type="PANTHER" id="PTHR42709:SF9">
    <property type="entry name" value="ALKALINE PHOSPHATASE LIKE PROTEIN"/>
    <property type="match status" value="1"/>
</dbReference>
<dbReference type="GO" id="GO:0005886">
    <property type="term" value="C:plasma membrane"/>
    <property type="evidence" value="ECO:0007669"/>
    <property type="project" value="TreeGrafter"/>
</dbReference>
<keyword evidence="2" id="KW-0472">Membrane</keyword>
<dbReference type="OrthoDB" id="9782291at2"/>
<dbReference type="RefSeq" id="WP_129438522.1">
    <property type="nucleotide sequence ID" value="NZ_CP035492.1"/>
</dbReference>
<evidence type="ECO:0000313" key="4">
    <source>
        <dbReference type="EMBL" id="QAY65706.1"/>
    </source>
</evidence>
<dbReference type="EMBL" id="CP035492">
    <property type="protein sequence ID" value="QAY65706.1"/>
    <property type="molecule type" value="Genomic_DNA"/>
</dbReference>
<feature type="domain" description="VTT" evidence="3">
    <location>
        <begin position="31"/>
        <end position="156"/>
    </location>
</feature>
<dbReference type="PANTHER" id="PTHR42709">
    <property type="entry name" value="ALKALINE PHOSPHATASE LIKE PROTEIN"/>
    <property type="match status" value="1"/>
</dbReference>
<feature type="transmembrane region" description="Helical" evidence="2">
    <location>
        <begin position="138"/>
        <end position="157"/>
    </location>
</feature>
<protein>
    <submittedName>
        <fullName evidence="4">DedA family protein</fullName>
    </submittedName>
</protein>
<dbReference type="KEGG" id="pprt:ET464_04220"/>
<keyword evidence="2" id="KW-0812">Transmembrane</keyword>
<gene>
    <name evidence="4" type="ORF">ET464_04220</name>
</gene>
<feature type="transmembrane region" description="Helical" evidence="2">
    <location>
        <begin position="104"/>
        <end position="126"/>
    </location>
</feature>
<evidence type="ECO:0000259" key="3">
    <source>
        <dbReference type="Pfam" id="PF09335"/>
    </source>
</evidence>
<keyword evidence="2" id="KW-1133">Transmembrane helix</keyword>
<reference evidence="4 5" key="1">
    <citation type="submission" date="2019-01" db="EMBL/GenBank/DDBJ databases">
        <title>Genome sequencing of strain FW100M-2.</title>
        <authorList>
            <person name="Heo J."/>
            <person name="Kim S.-J."/>
            <person name="Kim J.-S."/>
            <person name="Hong S.-B."/>
            <person name="Kwon S.-W."/>
        </authorList>
    </citation>
    <scope>NUCLEOTIDE SEQUENCE [LARGE SCALE GENOMIC DNA]</scope>
    <source>
        <strain evidence="4 5">FW100M-2</strain>
    </source>
</reference>
<dbReference type="InterPro" id="IPR032816">
    <property type="entry name" value="VTT_dom"/>
</dbReference>
<proteinExistence type="inferred from homology"/>
<name>A0A4P6ESZ9_9BACL</name>
<organism evidence="4 5">
    <name type="scientific">Paenibacillus protaetiae</name>
    <dbReference type="NCBI Taxonomy" id="2509456"/>
    <lineage>
        <taxon>Bacteria</taxon>
        <taxon>Bacillati</taxon>
        <taxon>Bacillota</taxon>
        <taxon>Bacilli</taxon>
        <taxon>Bacillales</taxon>
        <taxon>Paenibacillaceae</taxon>
        <taxon>Paenibacillus</taxon>
    </lineage>
</organism>
<keyword evidence="5" id="KW-1185">Reference proteome</keyword>
<dbReference type="Proteomes" id="UP000293568">
    <property type="component" value="Chromosome"/>
</dbReference>
<dbReference type="AlphaFoldDB" id="A0A4P6ESZ9"/>
<comment type="similarity">
    <text evidence="1">Belongs to the DedA family.</text>
</comment>
<dbReference type="InterPro" id="IPR051311">
    <property type="entry name" value="DedA_domain"/>
</dbReference>
<evidence type="ECO:0000256" key="2">
    <source>
        <dbReference type="SAM" id="Phobius"/>
    </source>
</evidence>
<evidence type="ECO:0000256" key="1">
    <source>
        <dbReference type="ARBA" id="ARBA00010792"/>
    </source>
</evidence>
<feature type="transmembrane region" description="Helical" evidence="2">
    <location>
        <begin position="169"/>
        <end position="190"/>
    </location>
</feature>
<accession>A0A4P6ESZ9</accession>
<sequence>MGYDLLLSIINTVGYAALFIVLCLGLIGLPIPNEVVVMTGGALAASGLLSAVPAFIATWLGICSAMTFNYSIGRFAGNRLFNWFNRKPNMAKFLDKADQMIHRFGGYAVMIGLLLPFVRHAMPFVIGSNKTRYAKFIWFAYPSAFVWTLAYFLIGSLVGDNLQHIGDLIYDYGLYIVIALAAAAAVYIGFRLTKAKKQKDAVGRDM</sequence>
<feature type="transmembrane region" description="Helical" evidence="2">
    <location>
        <begin position="41"/>
        <end position="62"/>
    </location>
</feature>